<name>A0ABS2NMH4_9FIRM</name>
<accession>A0ABS2NMH4</accession>
<comment type="caution">
    <text evidence="3">The sequence shown here is derived from an EMBL/GenBank/DDBJ whole genome shotgun (WGS) entry which is preliminary data.</text>
</comment>
<evidence type="ECO:0000313" key="3">
    <source>
        <dbReference type="EMBL" id="MBM7614150.1"/>
    </source>
</evidence>
<dbReference type="InterPro" id="IPR035919">
    <property type="entry name" value="EAL_sf"/>
</dbReference>
<dbReference type="PANTHER" id="PTHR33121">
    <property type="entry name" value="CYCLIC DI-GMP PHOSPHODIESTERASE PDEF"/>
    <property type="match status" value="1"/>
</dbReference>
<dbReference type="CDD" id="cd01949">
    <property type="entry name" value="GGDEF"/>
    <property type="match status" value="1"/>
</dbReference>
<dbReference type="Proteomes" id="UP001314796">
    <property type="component" value="Unassembled WGS sequence"/>
</dbReference>
<dbReference type="Gene3D" id="3.20.20.450">
    <property type="entry name" value="EAL domain"/>
    <property type="match status" value="1"/>
</dbReference>
<dbReference type="RefSeq" id="WP_204400434.1">
    <property type="nucleotide sequence ID" value="NZ_JAFBEE010000003.1"/>
</dbReference>
<dbReference type="PANTHER" id="PTHR33121:SF82">
    <property type="entry name" value="SIGNAL TRANSDUCTION PROTEIN CONTAINING A EAL DOMAIN"/>
    <property type="match status" value="1"/>
</dbReference>
<protein>
    <submittedName>
        <fullName evidence="3">Diguanylate cyclase (GGDEF)-like protein</fullName>
    </submittedName>
</protein>
<organism evidence="3 4">
    <name type="scientific">Alkaliphilus hydrothermalis</name>
    <dbReference type="NCBI Taxonomy" id="1482730"/>
    <lineage>
        <taxon>Bacteria</taxon>
        <taxon>Bacillati</taxon>
        <taxon>Bacillota</taxon>
        <taxon>Clostridia</taxon>
        <taxon>Peptostreptococcales</taxon>
        <taxon>Natronincolaceae</taxon>
        <taxon>Alkaliphilus</taxon>
    </lineage>
</organism>
<feature type="domain" description="GGDEF" evidence="2">
    <location>
        <begin position="238"/>
        <end position="368"/>
    </location>
</feature>
<dbReference type="InterPro" id="IPR029787">
    <property type="entry name" value="Nucleotide_cyclase"/>
</dbReference>
<sequence>MKFYKGLIIILFLFLFTSLGSYFNSAKLDSDSQYPSNHILDTMFSGIRSDLANNVYHTNNINALHITVHEDHFPYYFLNSVGVYDGAYIRVLERIGQMNDLKVYYEDNIVDLGNQQLIEIAIGKEGGLIAGRPPMEIKEDQINKSLLTDILDTLANSKEMEELASAIYMEYDIDYLPPQGHNNKRKLIESFLILMPLSWLIIYKLSKRRSEHIASLDFLTKLPNRRAFDKRKNNYDIDTTTAIYIDLDNLKKVNDTVSHKEGDKLIVNFTEKLKSICPPKHIYRVGGDEFIILYKSNIDGLLAKLKETFFSGEEGEEEIALNSFSFSAGVVEMKLFDLICVEEAVNIADYTMYEAKKSGKGHVIKATKKHVDDYRMTNYIKMHVERTCRTRSFIPFFQPLINSETGQIKGFETLVRMKLNNGYAPNDILINQAKELSLLSMIDLQMFEESMKFARVLLDKGLADKDWIFNSNFSAHTLSHIQLKQLISITDKYNINPAQVVIEITEDDLLEKSIHGFLANYKKYGFKIAIDDFGAAYSSFVRLMEIKPDIMKIDRSLLTHNIEKDQDVRNIYNSIVQLGRELKSTITAEGVENIEQIFLLKSLGVETLQGFHFSKPVPMEEFIEFVEEQQSKTIRTKITFEG</sequence>
<feature type="domain" description="EAL" evidence="1">
    <location>
        <begin position="373"/>
        <end position="630"/>
    </location>
</feature>
<dbReference type="EMBL" id="JAFBEE010000003">
    <property type="protein sequence ID" value="MBM7614150.1"/>
    <property type="molecule type" value="Genomic_DNA"/>
</dbReference>
<dbReference type="NCBIfam" id="TIGR00254">
    <property type="entry name" value="GGDEF"/>
    <property type="match status" value="1"/>
</dbReference>
<dbReference type="SUPFAM" id="SSF55073">
    <property type="entry name" value="Nucleotide cyclase"/>
    <property type="match status" value="1"/>
</dbReference>
<dbReference type="CDD" id="cd01948">
    <property type="entry name" value="EAL"/>
    <property type="match status" value="1"/>
</dbReference>
<dbReference type="InterPro" id="IPR050706">
    <property type="entry name" value="Cyclic-di-GMP_PDE-like"/>
</dbReference>
<dbReference type="SUPFAM" id="SSF141868">
    <property type="entry name" value="EAL domain-like"/>
    <property type="match status" value="1"/>
</dbReference>
<dbReference type="Gene3D" id="3.30.70.270">
    <property type="match status" value="1"/>
</dbReference>
<evidence type="ECO:0000259" key="2">
    <source>
        <dbReference type="PROSITE" id="PS50887"/>
    </source>
</evidence>
<dbReference type="SMART" id="SM00052">
    <property type="entry name" value="EAL"/>
    <property type="match status" value="1"/>
</dbReference>
<proteinExistence type="predicted"/>
<dbReference type="SMART" id="SM00267">
    <property type="entry name" value="GGDEF"/>
    <property type="match status" value="1"/>
</dbReference>
<reference evidence="3 4" key="1">
    <citation type="submission" date="2021-01" db="EMBL/GenBank/DDBJ databases">
        <title>Genomic Encyclopedia of Type Strains, Phase IV (KMG-IV): sequencing the most valuable type-strain genomes for metagenomic binning, comparative biology and taxonomic classification.</title>
        <authorList>
            <person name="Goeker M."/>
        </authorList>
    </citation>
    <scope>NUCLEOTIDE SEQUENCE [LARGE SCALE GENOMIC DNA]</scope>
    <source>
        <strain evidence="3 4">DSM 25890</strain>
    </source>
</reference>
<dbReference type="InterPro" id="IPR001633">
    <property type="entry name" value="EAL_dom"/>
</dbReference>
<dbReference type="InterPro" id="IPR000160">
    <property type="entry name" value="GGDEF_dom"/>
</dbReference>
<dbReference type="InterPro" id="IPR043128">
    <property type="entry name" value="Rev_trsase/Diguanyl_cyclase"/>
</dbReference>
<dbReference type="Pfam" id="PF00563">
    <property type="entry name" value="EAL"/>
    <property type="match status" value="1"/>
</dbReference>
<keyword evidence="4" id="KW-1185">Reference proteome</keyword>
<gene>
    <name evidence="3" type="ORF">JOC73_000661</name>
</gene>
<evidence type="ECO:0000259" key="1">
    <source>
        <dbReference type="PROSITE" id="PS50883"/>
    </source>
</evidence>
<dbReference type="Pfam" id="PF00990">
    <property type="entry name" value="GGDEF"/>
    <property type="match status" value="1"/>
</dbReference>
<dbReference type="PROSITE" id="PS50883">
    <property type="entry name" value="EAL"/>
    <property type="match status" value="1"/>
</dbReference>
<dbReference type="PROSITE" id="PS50887">
    <property type="entry name" value="GGDEF"/>
    <property type="match status" value="1"/>
</dbReference>
<evidence type="ECO:0000313" key="4">
    <source>
        <dbReference type="Proteomes" id="UP001314796"/>
    </source>
</evidence>